<dbReference type="InterPro" id="IPR012392">
    <property type="entry name" value="3-ktacl-CoA_syn"/>
</dbReference>
<sequence length="164" mass="18939">MGCIASVITIYLAKDLLHVYRNTYAILVNIENITQNWYDGNKKSMLILNCLFRIGGTIVLLSNKGFDRRKSKYELAHIDLITIADGALINITTLGRLVLPISKQFLFISTLKTKKLFKSKIKPYYILNFKLAFVHFCIHGGERPMVDDLEKNLWLCQCMLRHQE</sequence>
<name>A0AAN9P762_CROPI</name>
<dbReference type="GO" id="GO:0016020">
    <property type="term" value="C:membrane"/>
    <property type="evidence" value="ECO:0007669"/>
    <property type="project" value="InterPro"/>
</dbReference>
<keyword evidence="5" id="KW-1185">Reference proteome</keyword>
<proteinExistence type="predicted"/>
<dbReference type="PANTHER" id="PTHR31561">
    <property type="entry name" value="3-KETOACYL-COA SYNTHASE"/>
    <property type="match status" value="1"/>
</dbReference>
<comment type="catalytic activity">
    <reaction evidence="2">
        <text>a very-long-chain acyl-CoA + malonyl-CoA + H(+) = a very-long-chain 3-oxoacyl-CoA + CO2 + CoA</text>
        <dbReference type="Rhea" id="RHEA:32727"/>
        <dbReference type="ChEBI" id="CHEBI:15378"/>
        <dbReference type="ChEBI" id="CHEBI:16526"/>
        <dbReference type="ChEBI" id="CHEBI:57287"/>
        <dbReference type="ChEBI" id="CHEBI:57384"/>
        <dbReference type="ChEBI" id="CHEBI:90725"/>
        <dbReference type="ChEBI" id="CHEBI:90736"/>
        <dbReference type="EC" id="2.3.1.199"/>
    </reaction>
</comment>
<feature type="domain" description="FAE" evidence="3">
    <location>
        <begin position="1"/>
        <end position="78"/>
    </location>
</feature>
<dbReference type="InterPro" id="IPR016039">
    <property type="entry name" value="Thiolase-like"/>
</dbReference>
<dbReference type="Pfam" id="PF08392">
    <property type="entry name" value="FAE1_CUT1_RppA"/>
    <property type="match status" value="1"/>
</dbReference>
<evidence type="ECO:0000313" key="4">
    <source>
        <dbReference type="EMBL" id="KAK7287211.1"/>
    </source>
</evidence>
<evidence type="ECO:0000256" key="1">
    <source>
        <dbReference type="ARBA" id="ARBA00023315"/>
    </source>
</evidence>
<dbReference type="Proteomes" id="UP001372338">
    <property type="component" value="Unassembled WGS sequence"/>
</dbReference>
<accession>A0AAN9P762</accession>
<dbReference type="SUPFAM" id="SSF53901">
    <property type="entry name" value="Thiolase-like"/>
    <property type="match status" value="1"/>
</dbReference>
<dbReference type="EMBL" id="JAYWIO010000001">
    <property type="protein sequence ID" value="KAK7287211.1"/>
    <property type="molecule type" value="Genomic_DNA"/>
</dbReference>
<dbReference type="GO" id="GO:0009922">
    <property type="term" value="F:fatty acid elongase activity"/>
    <property type="evidence" value="ECO:0007669"/>
    <property type="project" value="UniProtKB-EC"/>
</dbReference>
<organism evidence="4 5">
    <name type="scientific">Crotalaria pallida</name>
    <name type="common">Smooth rattlebox</name>
    <name type="synonym">Crotalaria striata</name>
    <dbReference type="NCBI Taxonomy" id="3830"/>
    <lineage>
        <taxon>Eukaryota</taxon>
        <taxon>Viridiplantae</taxon>
        <taxon>Streptophyta</taxon>
        <taxon>Embryophyta</taxon>
        <taxon>Tracheophyta</taxon>
        <taxon>Spermatophyta</taxon>
        <taxon>Magnoliopsida</taxon>
        <taxon>eudicotyledons</taxon>
        <taxon>Gunneridae</taxon>
        <taxon>Pentapetalae</taxon>
        <taxon>rosids</taxon>
        <taxon>fabids</taxon>
        <taxon>Fabales</taxon>
        <taxon>Fabaceae</taxon>
        <taxon>Papilionoideae</taxon>
        <taxon>50 kb inversion clade</taxon>
        <taxon>genistoids sensu lato</taxon>
        <taxon>core genistoids</taxon>
        <taxon>Crotalarieae</taxon>
        <taxon>Crotalaria</taxon>
    </lineage>
</organism>
<protein>
    <recommendedName>
        <fullName evidence="3">FAE domain-containing protein</fullName>
    </recommendedName>
</protein>
<keyword evidence="1" id="KW-0012">Acyltransferase</keyword>
<comment type="caution">
    <text evidence="4">The sequence shown here is derived from an EMBL/GenBank/DDBJ whole genome shotgun (WGS) entry which is preliminary data.</text>
</comment>
<dbReference type="Gene3D" id="3.40.47.10">
    <property type="match status" value="1"/>
</dbReference>
<gene>
    <name evidence="4" type="ORF">RIF29_00344</name>
</gene>
<evidence type="ECO:0000256" key="2">
    <source>
        <dbReference type="ARBA" id="ARBA00047375"/>
    </source>
</evidence>
<reference evidence="4 5" key="1">
    <citation type="submission" date="2024-01" db="EMBL/GenBank/DDBJ databases">
        <title>The genomes of 5 underutilized Papilionoideae crops provide insights into root nodulation and disease resistanc.</title>
        <authorList>
            <person name="Yuan L."/>
        </authorList>
    </citation>
    <scope>NUCLEOTIDE SEQUENCE [LARGE SCALE GENOMIC DNA]</scope>
    <source>
        <strain evidence="4">ZHUSHIDOU_FW_LH</strain>
        <tissue evidence="4">Leaf</tissue>
    </source>
</reference>
<dbReference type="InterPro" id="IPR013601">
    <property type="entry name" value="FAE1_typ3_polyketide_synth"/>
</dbReference>
<dbReference type="GO" id="GO:0006633">
    <property type="term" value="P:fatty acid biosynthetic process"/>
    <property type="evidence" value="ECO:0007669"/>
    <property type="project" value="InterPro"/>
</dbReference>
<evidence type="ECO:0000313" key="5">
    <source>
        <dbReference type="Proteomes" id="UP001372338"/>
    </source>
</evidence>
<evidence type="ECO:0000259" key="3">
    <source>
        <dbReference type="Pfam" id="PF08392"/>
    </source>
</evidence>
<keyword evidence="1" id="KW-0808">Transferase</keyword>
<dbReference type="AlphaFoldDB" id="A0AAN9P762"/>